<proteinExistence type="inferred from homology"/>
<dbReference type="InterPro" id="IPR029045">
    <property type="entry name" value="ClpP/crotonase-like_dom_sf"/>
</dbReference>
<evidence type="ECO:0000313" key="8">
    <source>
        <dbReference type="Proteomes" id="UP001595722"/>
    </source>
</evidence>
<organism evidence="7 8">
    <name type="scientific">Bacterioplanoides pacificum</name>
    <dbReference type="NCBI Taxonomy" id="1171596"/>
    <lineage>
        <taxon>Bacteria</taxon>
        <taxon>Pseudomonadati</taxon>
        <taxon>Pseudomonadota</taxon>
        <taxon>Gammaproteobacteria</taxon>
        <taxon>Oceanospirillales</taxon>
        <taxon>Oceanospirillaceae</taxon>
        <taxon>Bacterioplanoides</taxon>
    </lineage>
</organism>
<dbReference type="Proteomes" id="UP001595722">
    <property type="component" value="Unassembled WGS sequence"/>
</dbReference>
<dbReference type="Gene3D" id="3.90.226.10">
    <property type="entry name" value="2-enoyl-CoA Hydratase, Chain A, domain 1"/>
    <property type="match status" value="1"/>
</dbReference>
<protein>
    <submittedName>
        <fullName evidence="7">Crotonase/enoyl-CoA hydratase family protein</fullName>
    </submittedName>
</protein>
<dbReference type="PROSITE" id="PS00166">
    <property type="entry name" value="ENOYL_COA_HYDRATASE"/>
    <property type="match status" value="1"/>
</dbReference>
<name>A0ABV7VYJ9_9GAMM</name>
<keyword evidence="4" id="KW-0443">Lipid metabolism</keyword>
<evidence type="ECO:0000256" key="4">
    <source>
        <dbReference type="ARBA" id="ARBA00023098"/>
    </source>
</evidence>
<evidence type="ECO:0000256" key="6">
    <source>
        <dbReference type="RuleBase" id="RU003707"/>
    </source>
</evidence>
<evidence type="ECO:0000313" key="7">
    <source>
        <dbReference type="EMBL" id="MFC3681103.1"/>
    </source>
</evidence>
<dbReference type="PANTHER" id="PTHR43149:SF1">
    <property type="entry name" value="DELTA(3,5)-DELTA(2,4)-DIENOYL-COA ISOMERASE, MITOCHONDRIAL"/>
    <property type="match status" value="1"/>
</dbReference>
<evidence type="ECO:0000256" key="2">
    <source>
        <dbReference type="ARBA" id="ARBA00005254"/>
    </source>
</evidence>
<dbReference type="InterPro" id="IPR018376">
    <property type="entry name" value="Enoyl-CoA_hyd/isom_CS"/>
</dbReference>
<keyword evidence="3" id="KW-0276">Fatty acid metabolism</keyword>
<dbReference type="PANTHER" id="PTHR43149">
    <property type="entry name" value="ENOYL-COA HYDRATASE"/>
    <property type="match status" value="1"/>
</dbReference>
<gene>
    <name evidence="7" type="ORF">ACFOMG_13435</name>
</gene>
<dbReference type="SUPFAM" id="SSF52096">
    <property type="entry name" value="ClpP/crotonase"/>
    <property type="match status" value="1"/>
</dbReference>
<evidence type="ECO:0000256" key="1">
    <source>
        <dbReference type="ARBA" id="ARBA00005005"/>
    </source>
</evidence>
<dbReference type="Pfam" id="PF00378">
    <property type="entry name" value="ECH_1"/>
    <property type="match status" value="1"/>
</dbReference>
<dbReference type="NCBIfam" id="NF005699">
    <property type="entry name" value="PRK07509.1"/>
    <property type="match status" value="1"/>
</dbReference>
<dbReference type="InterPro" id="IPR014748">
    <property type="entry name" value="Enoyl-CoA_hydra_C"/>
</dbReference>
<sequence length="292" mass="32934">MRFERRQANPMDTPADCCESIMTDKPRVLLEVKDHIAYVTLNREEKLNGLDMPMFRQMIATAKTIRKDRSIRCVILSANGPSFCAGLDFGALNKEPSMVAKVFLKWPWTKLNVAQEIAHCWRDLPIPVISVVHGNCFGGGMQIILASDYRIATPDANLSIMEMKWGLIPDMSGMVTLSRLTRIDIAQELTMTGRQFSAQEGYDYGLISKLAEDPMAEAQALAATIASKSPDAIAATKYLFKKTWKADTWKALRWERWVQARLLGRKNQMIAMKNGLAKGKEAKPFVDRKSFR</sequence>
<dbReference type="InterPro" id="IPR045002">
    <property type="entry name" value="Ech1-like"/>
</dbReference>
<keyword evidence="5" id="KW-0413">Isomerase</keyword>
<comment type="caution">
    <text evidence="7">The sequence shown here is derived from an EMBL/GenBank/DDBJ whole genome shotgun (WGS) entry which is preliminary data.</text>
</comment>
<comment type="similarity">
    <text evidence="2 6">Belongs to the enoyl-CoA hydratase/isomerase family.</text>
</comment>
<reference evidence="8" key="1">
    <citation type="journal article" date="2019" name="Int. J. Syst. Evol. Microbiol.">
        <title>The Global Catalogue of Microorganisms (GCM) 10K type strain sequencing project: providing services to taxonomists for standard genome sequencing and annotation.</title>
        <authorList>
            <consortium name="The Broad Institute Genomics Platform"/>
            <consortium name="The Broad Institute Genome Sequencing Center for Infectious Disease"/>
            <person name="Wu L."/>
            <person name="Ma J."/>
        </authorList>
    </citation>
    <scope>NUCLEOTIDE SEQUENCE [LARGE SCALE GENOMIC DNA]</scope>
    <source>
        <strain evidence="8">KCTC 42424</strain>
    </source>
</reference>
<dbReference type="EMBL" id="JBHRYB010000013">
    <property type="protein sequence ID" value="MFC3681103.1"/>
    <property type="molecule type" value="Genomic_DNA"/>
</dbReference>
<comment type="pathway">
    <text evidence="1">Lipid metabolism; fatty acid beta-oxidation.</text>
</comment>
<keyword evidence="8" id="KW-1185">Reference proteome</keyword>
<dbReference type="Gene3D" id="1.10.12.10">
    <property type="entry name" value="Lyase 2-enoyl-coa Hydratase, Chain A, domain 2"/>
    <property type="match status" value="1"/>
</dbReference>
<dbReference type="CDD" id="cd06558">
    <property type="entry name" value="crotonase-like"/>
    <property type="match status" value="1"/>
</dbReference>
<dbReference type="RefSeq" id="WP_376867309.1">
    <property type="nucleotide sequence ID" value="NZ_JBHRYB010000013.1"/>
</dbReference>
<dbReference type="InterPro" id="IPR001753">
    <property type="entry name" value="Enoyl-CoA_hydra/iso"/>
</dbReference>
<evidence type="ECO:0000256" key="3">
    <source>
        <dbReference type="ARBA" id="ARBA00022832"/>
    </source>
</evidence>
<evidence type="ECO:0000256" key="5">
    <source>
        <dbReference type="ARBA" id="ARBA00023235"/>
    </source>
</evidence>
<accession>A0ABV7VYJ9</accession>